<dbReference type="RefSeq" id="WP_112748387.1">
    <property type="nucleotide sequence ID" value="NZ_QMFY01000010.1"/>
</dbReference>
<organism evidence="3 4">
    <name type="scientific">Pseudochryseolinea flava</name>
    <dbReference type="NCBI Taxonomy" id="2059302"/>
    <lineage>
        <taxon>Bacteria</taxon>
        <taxon>Pseudomonadati</taxon>
        <taxon>Bacteroidota</taxon>
        <taxon>Cytophagia</taxon>
        <taxon>Cytophagales</taxon>
        <taxon>Fulvivirgaceae</taxon>
        <taxon>Pseudochryseolinea</taxon>
    </lineage>
</organism>
<evidence type="ECO:0000256" key="1">
    <source>
        <dbReference type="SAM" id="MobiDB-lite"/>
    </source>
</evidence>
<evidence type="ECO:0000313" key="3">
    <source>
        <dbReference type="EMBL" id="RAV99600.1"/>
    </source>
</evidence>
<keyword evidence="2" id="KW-0812">Transmembrane</keyword>
<dbReference type="Proteomes" id="UP000251889">
    <property type="component" value="Unassembled WGS sequence"/>
</dbReference>
<keyword evidence="2" id="KW-1133">Transmembrane helix</keyword>
<evidence type="ECO:0000313" key="4">
    <source>
        <dbReference type="Proteomes" id="UP000251889"/>
    </source>
</evidence>
<feature type="region of interest" description="Disordered" evidence="1">
    <location>
        <begin position="1"/>
        <end position="22"/>
    </location>
</feature>
<keyword evidence="4" id="KW-1185">Reference proteome</keyword>
<feature type="compositionally biased region" description="Pro residues" evidence="1">
    <location>
        <begin position="1"/>
        <end position="10"/>
    </location>
</feature>
<evidence type="ECO:0000256" key="2">
    <source>
        <dbReference type="SAM" id="Phobius"/>
    </source>
</evidence>
<accession>A0A364Y016</accession>
<dbReference type="EMBL" id="QMFY01000010">
    <property type="protein sequence ID" value="RAV99600.1"/>
    <property type="molecule type" value="Genomic_DNA"/>
</dbReference>
<feature type="transmembrane region" description="Helical" evidence="2">
    <location>
        <begin position="40"/>
        <end position="60"/>
    </location>
</feature>
<proteinExistence type="predicted"/>
<dbReference type="OrthoDB" id="9977026at2"/>
<gene>
    <name evidence="3" type="ORF">DQQ10_18545</name>
</gene>
<comment type="caution">
    <text evidence="3">The sequence shown here is derived from an EMBL/GenBank/DDBJ whole genome shotgun (WGS) entry which is preliminary data.</text>
</comment>
<name>A0A364Y016_9BACT</name>
<sequence>MSNPVTPQPTPGKSKPESSSEKGFLHNFPRTAYYLRLAKYFILSCIILTLLEIGYAYWLISSRWHLFLDRSDMTRLTNEINASAEPVNAKFMEVYTKLFPNHVHTSLSQQIFINYGQRILLRHTDIDDKPHCFCDMVYDIQIVQNDELATIEWDGRLQDLEYGFGIEKFTTPEKCFNYVMNYRIAELTNKINESGRFKHLQKPMDEYGDEDFIEFIIMFKSKRKITRYKNIHLFEREMEGYKRKLAHARAAESVS</sequence>
<keyword evidence="2" id="KW-0472">Membrane</keyword>
<reference evidence="3 4" key="1">
    <citation type="submission" date="2018-06" db="EMBL/GenBank/DDBJ databases">
        <title>Chryseolinea flavus sp. nov., a member of the phylum Bacteroidetes isolated from soil.</title>
        <authorList>
            <person name="Li Y."/>
            <person name="Wang J."/>
        </authorList>
    </citation>
    <scope>NUCLEOTIDE SEQUENCE [LARGE SCALE GENOMIC DNA]</scope>
    <source>
        <strain evidence="3 4">SDU1-6</strain>
    </source>
</reference>
<dbReference type="AlphaFoldDB" id="A0A364Y016"/>
<protein>
    <submittedName>
        <fullName evidence="3">Uncharacterized protein</fullName>
    </submittedName>
</protein>